<accession>A0ABS5MM69</accession>
<dbReference type="Proteomes" id="UP000681586">
    <property type="component" value="Unassembled WGS sequence"/>
</dbReference>
<keyword evidence="2" id="KW-1003">Cell membrane</keyword>
<feature type="transmembrane region" description="Helical" evidence="6">
    <location>
        <begin position="632"/>
        <end position="652"/>
    </location>
</feature>
<feature type="transmembrane region" description="Helical" evidence="6">
    <location>
        <begin position="303"/>
        <end position="330"/>
    </location>
</feature>
<dbReference type="PROSITE" id="PS50156">
    <property type="entry name" value="SSD"/>
    <property type="match status" value="2"/>
</dbReference>
<evidence type="ECO:0000256" key="1">
    <source>
        <dbReference type="ARBA" id="ARBA00004651"/>
    </source>
</evidence>
<dbReference type="PANTHER" id="PTHR33406">
    <property type="entry name" value="MEMBRANE PROTEIN MJ1562-RELATED"/>
    <property type="match status" value="1"/>
</dbReference>
<comment type="subcellular location">
    <subcellularLocation>
        <location evidence="1">Cell membrane</location>
        <topology evidence="1">Multi-pass membrane protein</topology>
    </subcellularLocation>
</comment>
<sequence>MANFLFKLGSSIAKHKWLTIIIWVVVLAGIITPLAINKPTFDNDITMNGIKSIDTNDKIEKEFNQDSEKANVRVVFKSDDKKGITDKKAMKEIQDALKDAKDKDDDIKEITDPYKNKQINKDQTTAFADINYKVSQTSIKSDSVDKVKNAMKPLDDEGIQTELTGNALNASTEIGGSSEAIGIIIAFVVLLVTFGSLIAAGMPIISALVGLGSSIGAIALLTYSFDIPNVTLSLAVMIGLALGIDYALFILFRYRQIIKTEQNHVKAIGLSLGTAGSAVIFAGVTVVIAVCGLGLVGIDFLSIMGYASALSVVFAVLSSITLLPAVISVFHKQIHPKKRKIHSNESLDTPWSKFVVGKRWIAILVGLVILLAAALPVTHMRLGIPDNGMKPDTSTEKKAYDIISDDFGEGFNGPIVMLVDTSDKKDDQQALQKDLQGLMKDVKDIKNVETVTPPQLNKDQDYALVTVLPEKGPNAESTYDLVHDLRDYNSDSKDKYDLSTEISGQSVINIDMSEKLNEAIPLFAGVIILLAFVLLMVVFRSIIIPLKAVLGFVLSLAATLGFTTLVMQDGFMSGLFGVDTTGPLLAFLPVITIGLLFGLAMDYEVFLMSRIHEEYVRTMNNTKSIKVGLKESGPVIVAAALIMFSVFIGFVFQDDVMIKSMGIALAFGVLFDAFVVRMTIIPALTKLFGRASWYLPNWLNTILPKIDIEGHALSENNSVEQTTENKNVSTIEVSPKTKDLYDNIDSASKDEVLYKALSQYNNKIEEQQHSETDNENIMSILNQQSKNIEQVNHLIERMINKDK</sequence>
<dbReference type="InterPro" id="IPR000731">
    <property type="entry name" value="SSD"/>
</dbReference>
<feature type="transmembrane region" description="Helical" evidence="6">
    <location>
        <begin position="519"/>
        <end position="539"/>
    </location>
</feature>
<feature type="domain" description="SSD" evidence="7">
    <location>
        <begin position="518"/>
        <end position="687"/>
    </location>
</feature>
<name>A0ABS5MM69_9STAP</name>
<dbReference type="SUPFAM" id="SSF82866">
    <property type="entry name" value="Multidrug efflux transporter AcrB transmembrane domain"/>
    <property type="match status" value="2"/>
</dbReference>
<dbReference type="EMBL" id="JAGXBM010000006">
    <property type="protein sequence ID" value="MBS3697004.1"/>
    <property type="molecule type" value="Genomic_DNA"/>
</dbReference>
<feature type="transmembrane region" description="Helical" evidence="6">
    <location>
        <begin position="180"/>
        <end position="200"/>
    </location>
</feature>
<evidence type="ECO:0000256" key="5">
    <source>
        <dbReference type="ARBA" id="ARBA00023136"/>
    </source>
</evidence>
<dbReference type="Gene3D" id="1.20.1640.10">
    <property type="entry name" value="Multidrug efflux transporter AcrB transmembrane domain"/>
    <property type="match status" value="2"/>
</dbReference>
<protein>
    <submittedName>
        <fullName evidence="8">MMPL family transporter</fullName>
    </submittedName>
</protein>
<evidence type="ECO:0000259" key="7">
    <source>
        <dbReference type="PROSITE" id="PS50156"/>
    </source>
</evidence>
<comment type="caution">
    <text evidence="8">The sequence shown here is derived from an EMBL/GenBank/DDBJ whole genome shotgun (WGS) entry which is preliminary data.</text>
</comment>
<evidence type="ECO:0000313" key="8">
    <source>
        <dbReference type="EMBL" id="MBS3697004.1"/>
    </source>
</evidence>
<proteinExistence type="predicted"/>
<keyword evidence="4 6" id="KW-1133">Transmembrane helix</keyword>
<keyword evidence="3 6" id="KW-0812">Transmembrane</keyword>
<keyword evidence="5 6" id="KW-0472">Membrane</keyword>
<feature type="transmembrane region" description="Helical" evidence="6">
    <location>
        <begin position="658"/>
        <end position="680"/>
    </location>
</feature>
<feature type="transmembrane region" description="Helical" evidence="6">
    <location>
        <begin position="231"/>
        <end position="252"/>
    </location>
</feature>
<feature type="transmembrane region" description="Helical" evidence="6">
    <location>
        <begin position="272"/>
        <end position="297"/>
    </location>
</feature>
<feature type="domain" description="SSD" evidence="7">
    <location>
        <begin position="204"/>
        <end position="329"/>
    </location>
</feature>
<feature type="transmembrane region" description="Helical" evidence="6">
    <location>
        <begin position="587"/>
        <end position="611"/>
    </location>
</feature>
<dbReference type="Pfam" id="PF03176">
    <property type="entry name" value="MMPL"/>
    <property type="match status" value="2"/>
</dbReference>
<gene>
    <name evidence="8" type="ORF">JJQ58_05955</name>
</gene>
<feature type="transmembrane region" description="Helical" evidence="6">
    <location>
        <begin position="360"/>
        <end position="379"/>
    </location>
</feature>
<dbReference type="PANTHER" id="PTHR33406:SF13">
    <property type="entry name" value="MEMBRANE PROTEIN YDFJ"/>
    <property type="match status" value="1"/>
</dbReference>
<dbReference type="RefSeq" id="WP_203153798.1">
    <property type="nucleotide sequence ID" value="NZ_JAEPSA010000008.1"/>
</dbReference>
<keyword evidence="9" id="KW-1185">Reference proteome</keyword>
<evidence type="ECO:0000256" key="4">
    <source>
        <dbReference type="ARBA" id="ARBA00022989"/>
    </source>
</evidence>
<reference evidence="8 9" key="1">
    <citation type="submission" date="2021-05" db="EMBL/GenBank/DDBJ databases">
        <title>Staphylococcus fleurettii isolated from lake water in First Nation community in Manitoba, Canada.</title>
        <authorList>
            <person name="Bashar S."/>
            <person name="Murdock A."/>
            <person name="Patidar R."/>
            <person name="Golding G."/>
            <person name="Farenhorst A."/>
            <person name="Kumar A."/>
        </authorList>
    </citation>
    <scope>NUCLEOTIDE SEQUENCE [LARGE SCALE GENOMIC DNA]</scope>
    <source>
        <strain evidence="8 9">SF002</strain>
    </source>
</reference>
<evidence type="ECO:0000256" key="3">
    <source>
        <dbReference type="ARBA" id="ARBA00022692"/>
    </source>
</evidence>
<feature type="transmembrane region" description="Helical" evidence="6">
    <location>
        <begin position="17"/>
        <end position="36"/>
    </location>
</feature>
<dbReference type="InterPro" id="IPR050545">
    <property type="entry name" value="Mycobact_MmpL"/>
</dbReference>
<organism evidence="8 9">
    <name type="scientific">Mammaliicoccus fleurettii</name>
    <dbReference type="NCBI Taxonomy" id="150056"/>
    <lineage>
        <taxon>Bacteria</taxon>
        <taxon>Bacillati</taxon>
        <taxon>Bacillota</taxon>
        <taxon>Bacilli</taxon>
        <taxon>Bacillales</taxon>
        <taxon>Staphylococcaceae</taxon>
        <taxon>Mammaliicoccus</taxon>
    </lineage>
</organism>
<evidence type="ECO:0000256" key="6">
    <source>
        <dbReference type="SAM" id="Phobius"/>
    </source>
</evidence>
<feature type="transmembrane region" description="Helical" evidence="6">
    <location>
        <begin position="546"/>
        <end position="567"/>
    </location>
</feature>
<evidence type="ECO:0000313" key="9">
    <source>
        <dbReference type="Proteomes" id="UP000681586"/>
    </source>
</evidence>
<dbReference type="InterPro" id="IPR004869">
    <property type="entry name" value="MMPL_dom"/>
</dbReference>
<evidence type="ECO:0000256" key="2">
    <source>
        <dbReference type="ARBA" id="ARBA00022475"/>
    </source>
</evidence>